<evidence type="ECO:0000256" key="1">
    <source>
        <dbReference type="ARBA" id="ARBA00022701"/>
    </source>
</evidence>
<gene>
    <name evidence="8" type="ORF">K490DRAFT_61053</name>
</gene>
<dbReference type="PANTHER" id="PTHR37739">
    <property type="entry name" value="KINESIN-LIKE PROTEIN KIN-12D"/>
    <property type="match status" value="1"/>
</dbReference>
<comment type="caution">
    <text evidence="8">The sequence shown here is derived from an EMBL/GenBank/DDBJ whole genome shotgun (WGS) entry which is preliminary data.</text>
</comment>
<feature type="coiled-coil region" evidence="6">
    <location>
        <begin position="358"/>
        <end position="396"/>
    </location>
</feature>
<keyword evidence="7" id="KW-0812">Transmembrane</keyword>
<feature type="transmembrane region" description="Helical" evidence="7">
    <location>
        <begin position="17"/>
        <end position="35"/>
    </location>
</feature>
<name>A0A9P4I2Q2_9PEZI</name>
<dbReference type="EMBL" id="ML978711">
    <property type="protein sequence ID" value="KAF2091620.1"/>
    <property type="molecule type" value="Genomic_DNA"/>
</dbReference>
<keyword evidence="7" id="KW-0472">Membrane</keyword>
<keyword evidence="3" id="KW-0067">ATP-binding</keyword>
<dbReference type="AlphaFoldDB" id="A0A9P4I2Q2"/>
<organism evidence="8 9">
    <name type="scientific">Saccharata proteae CBS 121410</name>
    <dbReference type="NCBI Taxonomy" id="1314787"/>
    <lineage>
        <taxon>Eukaryota</taxon>
        <taxon>Fungi</taxon>
        <taxon>Dikarya</taxon>
        <taxon>Ascomycota</taxon>
        <taxon>Pezizomycotina</taxon>
        <taxon>Dothideomycetes</taxon>
        <taxon>Dothideomycetes incertae sedis</taxon>
        <taxon>Botryosphaeriales</taxon>
        <taxon>Saccharataceae</taxon>
        <taxon>Saccharata</taxon>
    </lineage>
</organism>
<keyword evidence="2" id="KW-0547">Nucleotide-binding</keyword>
<keyword evidence="5" id="KW-0505">Motor protein</keyword>
<keyword evidence="7" id="KW-1133">Transmembrane helix</keyword>
<sequence length="506" mass="56344">MSQDKIFEAADRLSNDLLLLLLWSLIMSTQHLPFFAGYKSILAIFASAGAKMTSVVLPYVKFARCILSWVLVMMNAVHKSLLFHSLVTLTHMIGSLFFTVLYLGARKVGSVSGFQPGVLGNTNLQLRSPIISSLALASLRCFASQLRLTLCNAIQIFKDAATKVGKAVWVAILIKTFSDFYTISLDLTMLLDASEGLNYAIMWVFGTTLDTTLAVLVCLGSSTTCLVAAIGCYTIIVTTFRPQKRTAEQKKAIASAAANYNKSFEKRDETTPGVSLEEQLRACQSSHNVYKLSMEANLESRNGEIKKLLASINNLRETVSTWMSRGEDLRKQILDKATTRTDEIKGLKREILERDNTIAEKNHEIRRIKTSKQSLEIELEEEKTAVEAAQKEARDNATACADHVTGERYDKCKADLDAAHQTFGEFYQLCKELHISKADAEQATNQDKEGQISKVEADKALNQALQKQAGRKNEEISLLKKDMEKMRATIAELEAENYRLDPEIAD</sequence>
<keyword evidence="1" id="KW-0493">Microtubule</keyword>
<protein>
    <submittedName>
        <fullName evidence="8">Uncharacterized protein</fullName>
    </submittedName>
</protein>
<evidence type="ECO:0000313" key="9">
    <source>
        <dbReference type="Proteomes" id="UP000799776"/>
    </source>
</evidence>
<feature type="transmembrane region" description="Helical" evidence="7">
    <location>
        <begin position="81"/>
        <end position="104"/>
    </location>
</feature>
<evidence type="ECO:0000313" key="8">
    <source>
        <dbReference type="EMBL" id="KAF2091620.1"/>
    </source>
</evidence>
<keyword evidence="4 6" id="KW-0175">Coiled coil</keyword>
<feature type="coiled-coil region" evidence="6">
    <location>
        <begin position="462"/>
        <end position="496"/>
    </location>
</feature>
<dbReference type="PANTHER" id="PTHR37739:SF16">
    <property type="entry name" value="KINESIN-LIKE PROTEIN"/>
    <property type="match status" value="1"/>
</dbReference>
<evidence type="ECO:0000256" key="2">
    <source>
        <dbReference type="ARBA" id="ARBA00022741"/>
    </source>
</evidence>
<evidence type="ECO:0000256" key="5">
    <source>
        <dbReference type="ARBA" id="ARBA00023175"/>
    </source>
</evidence>
<evidence type="ECO:0000256" key="7">
    <source>
        <dbReference type="SAM" id="Phobius"/>
    </source>
</evidence>
<dbReference type="Proteomes" id="UP000799776">
    <property type="component" value="Unassembled WGS sequence"/>
</dbReference>
<reference evidence="8" key="1">
    <citation type="journal article" date="2020" name="Stud. Mycol.">
        <title>101 Dothideomycetes genomes: a test case for predicting lifestyles and emergence of pathogens.</title>
        <authorList>
            <person name="Haridas S."/>
            <person name="Albert R."/>
            <person name="Binder M."/>
            <person name="Bloem J."/>
            <person name="Labutti K."/>
            <person name="Salamov A."/>
            <person name="Andreopoulos B."/>
            <person name="Baker S."/>
            <person name="Barry K."/>
            <person name="Bills G."/>
            <person name="Bluhm B."/>
            <person name="Cannon C."/>
            <person name="Castanera R."/>
            <person name="Culley D."/>
            <person name="Daum C."/>
            <person name="Ezra D."/>
            <person name="Gonzalez J."/>
            <person name="Henrissat B."/>
            <person name="Kuo A."/>
            <person name="Liang C."/>
            <person name="Lipzen A."/>
            <person name="Lutzoni F."/>
            <person name="Magnuson J."/>
            <person name="Mondo S."/>
            <person name="Nolan M."/>
            <person name="Ohm R."/>
            <person name="Pangilinan J."/>
            <person name="Park H.-J."/>
            <person name="Ramirez L."/>
            <person name="Alfaro M."/>
            <person name="Sun H."/>
            <person name="Tritt A."/>
            <person name="Yoshinaga Y."/>
            <person name="Zwiers L.-H."/>
            <person name="Turgeon B."/>
            <person name="Goodwin S."/>
            <person name="Spatafora J."/>
            <person name="Crous P."/>
            <person name="Grigoriev I."/>
        </authorList>
    </citation>
    <scope>NUCLEOTIDE SEQUENCE</scope>
    <source>
        <strain evidence="8">CBS 121410</strain>
    </source>
</reference>
<proteinExistence type="predicted"/>
<keyword evidence="9" id="KW-1185">Reference proteome</keyword>
<accession>A0A9P4I2Q2</accession>
<evidence type="ECO:0000256" key="4">
    <source>
        <dbReference type="ARBA" id="ARBA00023054"/>
    </source>
</evidence>
<dbReference type="GO" id="GO:0005524">
    <property type="term" value="F:ATP binding"/>
    <property type="evidence" value="ECO:0007669"/>
    <property type="project" value="UniProtKB-KW"/>
</dbReference>
<evidence type="ECO:0000256" key="6">
    <source>
        <dbReference type="SAM" id="Coils"/>
    </source>
</evidence>
<dbReference type="InterPro" id="IPR044986">
    <property type="entry name" value="KIF15/KIN-12"/>
</dbReference>
<dbReference type="GO" id="GO:0005874">
    <property type="term" value="C:microtubule"/>
    <property type="evidence" value="ECO:0007669"/>
    <property type="project" value="UniProtKB-KW"/>
</dbReference>
<evidence type="ECO:0000256" key="3">
    <source>
        <dbReference type="ARBA" id="ARBA00022840"/>
    </source>
</evidence>
<feature type="transmembrane region" description="Helical" evidence="7">
    <location>
        <begin position="213"/>
        <end position="236"/>
    </location>
</feature>